<feature type="region of interest" description="Disordered" evidence="1">
    <location>
        <begin position="115"/>
        <end position="134"/>
    </location>
</feature>
<dbReference type="EMBL" id="BARW01037039">
    <property type="protein sequence ID" value="GAJ22282.1"/>
    <property type="molecule type" value="Genomic_DNA"/>
</dbReference>
<evidence type="ECO:0000256" key="1">
    <source>
        <dbReference type="SAM" id="MobiDB-lite"/>
    </source>
</evidence>
<accession>X1VQ32</accession>
<name>X1VQ32_9ZZZZ</name>
<reference evidence="2" key="1">
    <citation type="journal article" date="2014" name="Front. Microbiol.">
        <title>High frequency of phylogenetically diverse reductive dehalogenase-homologous genes in deep subseafloor sedimentary metagenomes.</title>
        <authorList>
            <person name="Kawai M."/>
            <person name="Futagami T."/>
            <person name="Toyoda A."/>
            <person name="Takaki Y."/>
            <person name="Nishi S."/>
            <person name="Hori S."/>
            <person name="Arai W."/>
            <person name="Tsubouchi T."/>
            <person name="Morono Y."/>
            <person name="Uchiyama I."/>
            <person name="Ito T."/>
            <person name="Fujiyama A."/>
            <person name="Inagaki F."/>
            <person name="Takami H."/>
        </authorList>
    </citation>
    <scope>NUCLEOTIDE SEQUENCE</scope>
    <source>
        <strain evidence="2">Expedition CK06-06</strain>
    </source>
</reference>
<protein>
    <submittedName>
        <fullName evidence="2">Uncharacterized protein</fullName>
    </submittedName>
</protein>
<dbReference type="AlphaFoldDB" id="X1VQ32"/>
<feature type="non-terminal residue" evidence="2">
    <location>
        <position position="134"/>
    </location>
</feature>
<evidence type="ECO:0000313" key="2">
    <source>
        <dbReference type="EMBL" id="GAJ22282.1"/>
    </source>
</evidence>
<gene>
    <name evidence="2" type="ORF">S12H4_57307</name>
</gene>
<proteinExistence type="predicted"/>
<sequence>MAQQTVYVAPGEYKVISFEVVPTEARTYSVSMDGVDISFTAAVAPITGEIVAVRMYYEGADWETVWALPGVPGVIPGKIPLNSEIYLTPTWENTSIVDIVGHVELKVTYPDGTERTLSAASGQDSKRSPGGQAN</sequence>
<organism evidence="2">
    <name type="scientific">marine sediment metagenome</name>
    <dbReference type="NCBI Taxonomy" id="412755"/>
    <lineage>
        <taxon>unclassified sequences</taxon>
        <taxon>metagenomes</taxon>
        <taxon>ecological metagenomes</taxon>
    </lineage>
</organism>
<comment type="caution">
    <text evidence="2">The sequence shown here is derived from an EMBL/GenBank/DDBJ whole genome shotgun (WGS) entry which is preliminary data.</text>
</comment>